<evidence type="ECO:0000256" key="1">
    <source>
        <dbReference type="SAM" id="MobiDB-lite"/>
    </source>
</evidence>
<dbReference type="Pfam" id="PF08268">
    <property type="entry name" value="FBA_3"/>
    <property type="match status" value="1"/>
</dbReference>
<comment type="caution">
    <text evidence="3">The sequence shown here is derived from an EMBL/GenBank/DDBJ whole genome shotgun (WGS) entry which is preliminary data.</text>
</comment>
<dbReference type="SUPFAM" id="SSF81383">
    <property type="entry name" value="F-box domain"/>
    <property type="match status" value="1"/>
</dbReference>
<dbReference type="PANTHER" id="PTHR31111">
    <property type="entry name" value="BNAA05G37150D PROTEIN-RELATED"/>
    <property type="match status" value="1"/>
</dbReference>
<dbReference type="OrthoDB" id="5319261at2759"/>
<keyword evidence="4" id="KW-1185">Reference proteome</keyword>
<dbReference type="InterPro" id="IPR001810">
    <property type="entry name" value="F-box_dom"/>
</dbReference>
<dbReference type="InterPro" id="IPR036047">
    <property type="entry name" value="F-box-like_dom_sf"/>
</dbReference>
<accession>A0A835KUZ7</accession>
<dbReference type="SMART" id="SM00256">
    <property type="entry name" value="FBOX"/>
    <property type="match status" value="1"/>
</dbReference>
<dbReference type="PANTHER" id="PTHR31111:SF133">
    <property type="entry name" value="OS07G0196600 PROTEIN"/>
    <property type="match status" value="1"/>
</dbReference>
<dbReference type="InterPro" id="IPR017451">
    <property type="entry name" value="F-box-assoc_interact_dom"/>
</dbReference>
<dbReference type="NCBIfam" id="TIGR01640">
    <property type="entry name" value="F_box_assoc_1"/>
    <property type="match status" value="1"/>
</dbReference>
<dbReference type="Gene3D" id="1.20.1280.50">
    <property type="match status" value="1"/>
</dbReference>
<feature type="region of interest" description="Disordered" evidence="1">
    <location>
        <begin position="1"/>
        <end position="21"/>
    </location>
</feature>
<name>A0A835KUZ7_9POAL</name>
<sequence length="431" mass="48248">MTPNTLPPPAKRRQSAASDPAVPEDLRLTEILVRLPVRSLKRFRSVCQSWRAAIDDDPTFVHRHLELSTYRTPPSVLDIPCEPRLEEHWGVARSKEMEFRRIRHDKTTTVSAELMHAMAWPANRFTAVTEPIHCDGMVLVPTVSDELFICNPATREFVELPPGTPSVVKPSPVAFGFDHCSNTYKVARIFYRELEVVVGDDSDDLERLVGPGHEVLTLGDDGSSWSWEPTEDPPYYVAQRKPMCTWDAFYWTGAAAALSDSGDLSLPPTGLLRFSLRDKAFTLLPNPPCNFSSRSPDGDVILGEHDKFTELHGNLCFAHVFADMAVDLWLADDVASPEWSPAWRIELPRPIAHSVVPLAVVDDDGDDGGLLLCVDRRVLYKYSVRSGAVEQVVDLQRAPDLYGRRPPLPLLLVHHAVPYVESLVSICRPNY</sequence>
<evidence type="ECO:0000313" key="3">
    <source>
        <dbReference type="EMBL" id="KAF8780715.1"/>
    </source>
</evidence>
<proteinExistence type="predicted"/>
<organism evidence="3 4">
    <name type="scientific">Digitaria exilis</name>
    <dbReference type="NCBI Taxonomy" id="1010633"/>
    <lineage>
        <taxon>Eukaryota</taxon>
        <taxon>Viridiplantae</taxon>
        <taxon>Streptophyta</taxon>
        <taxon>Embryophyta</taxon>
        <taxon>Tracheophyta</taxon>
        <taxon>Spermatophyta</taxon>
        <taxon>Magnoliopsida</taxon>
        <taxon>Liliopsida</taxon>
        <taxon>Poales</taxon>
        <taxon>Poaceae</taxon>
        <taxon>PACMAD clade</taxon>
        <taxon>Panicoideae</taxon>
        <taxon>Panicodae</taxon>
        <taxon>Paniceae</taxon>
        <taxon>Anthephorinae</taxon>
        <taxon>Digitaria</taxon>
    </lineage>
</organism>
<evidence type="ECO:0000313" key="4">
    <source>
        <dbReference type="Proteomes" id="UP000636709"/>
    </source>
</evidence>
<dbReference type="InterPro" id="IPR013187">
    <property type="entry name" value="F-box-assoc_dom_typ3"/>
</dbReference>
<reference evidence="3" key="1">
    <citation type="submission" date="2020-07" db="EMBL/GenBank/DDBJ databases">
        <title>Genome sequence and genetic diversity analysis of an under-domesticated orphan crop, white fonio (Digitaria exilis).</title>
        <authorList>
            <person name="Bennetzen J.L."/>
            <person name="Chen S."/>
            <person name="Ma X."/>
            <person name="Wang X."/>
            <person name="Yssel A.E.J."/>
            <person name="Chaluvadi S.R."/>
            <person name="Johnson M."/>
            <person name="Gangashetty P."/>
            <person name="Hamidou F."/>
            <person name="Sanogo M.D."/>
            <person name="Zwaenepoel A."/>
            <person name="Wallace J."/>
            <person name="Van De Peer Y."/>
            <person name="Van Deynze A."/>
        </authorList>
    </citation>
    <scope>NUCLEOTIDE SEQUENCE</scope>
    <source>
        <tissue evidence="3">Leaves</tissue>
    </source>
</reference>
<feature type="domain" description="F-box" evidence="2">
    <location>
        <begin position="22"/>
        <end position="63"/>
    </location>
</feature>
<protein>
    <recommendedName>
        <fullName evidence="2">F-box domain-containing protein</fullName>
    </recommendedName>
</protein>
<evidence type="ECO:0000259" key="2">
    <source>
        <dbReference type="SMART" id="SM00256"/>
    </source>
</evidence>
<dbReference type="Pfam" id="PF00646">
    <property type="entry name" value="F-box"/>
    <property type="match status" value="1"/>
</dbReference>
<dbReference type="EMBL" id="JACEFO010000121">
    <property type="protein sequence ID" value="KAF8780715.1"/>
    <property type="molecule type" value="Genomic_DNA"/>
</dbReference>
<gene>
    <name evidence="3" type="ORF">HU200_001320</name>
</gene>
<dbReference type="AlphaFoldDB" id="A0A835KUZ7"/>
<dbReference type="Proteomes" id="UP000636709">
    <property type="component" value="Unassembled WGS sequence"/>
</dbReference>